<keyword evidence="2" id="KW-1185">Reference proteome</keyword>
<accession>A0AAN9A292</accession>
<dbReference type="AlphaFoldDB" id="A0AAN9A292"/>
<evidence type="ECO:0000313" key="1">
    <source>
        <dbReference type="EMBL" id="KAK7066967.1"/>
    </source>
</evidence>
<protein>
    <submittedName>
        <fullName evidence="1">Uncharacterized protein</fullName>
    </submittedName>
</protein>
<sequence length="74" mass="8574">MTNTEDSLEGKKSHKLHRFTVRIKSRLEISQTKKTTNDMSTFALPNRFWRRFSVQPTTETISGDHSLTHKAQIA</sequence>
<name>A0AAN9A292_HALRR</name>
<reference evidence="1 2" key="1">
    <citation type="submission" date="2023-11" db="EMBL/GenBank/DDBJ databases">
        <title>Halocaridina rubra genome assembly.</title>
        <authorList>
            <person name="Smith C."/>
        </authorList>
    </citation>
    <scope>NUCLEOTIDE SEQUENCE [LARGE SCALE GENOMIC DNA]</scope>
    <source>
        <strain evidence="1">EP-1</strain>
        <tissue evidence="1">Whole</tissue>
    </source>
</reference>
<gene>
    <name evidence="1" type="ORF">SK128_004316</name>
</gene>
<organism evidence="1 2">
    <name type="scientific">Halocaridina rubra</name>
    <name type="common">Hawaiian red shrimp</name>
    <dbReference type="NCBI Taxonomy" id="373956"/>
    <lineage>
        <taxon>Eukaryota</taxon>
        <taxon>Metazoa</taxon>
        <taxon>Ecdysozoa</taxon>
        <taxon>Arthropoda</taxon>
        <taxon>Crustacea</taxon>
        <taxon>Multicrustacea</taxon>
        <taxon>Malacostraca</taxon>
        <taxon>Eumalacostraca</taxon>
        <taxon>Eucarida</taxon>
        <taxon>Decapoda</taxon>
        <taxon>Pleocyemata</taxon>
        <taxon>Caridea</taxon>
        <taxon>Atyoidea</taxon>
        <taxon>Atyidae</taxon>
        <taxon>Halocaridina</taxon>
    </lineage>
</organism>
<evidence type="ECO:0000313" key="2">
    <source>
        <dbReference type="Proteomes" id="UP001381693"/>
    </source>
</evidence>
<proteinExistence type="predicted"/>
<comment type="caution">
    <text evidence="1">The sequence shown here is derived from an EMBL/GenBank/DDBJ whole genome shotgun (WGS) entry which is preliminary data.</text>
</comment>
<dbReference type="Proteomes" id="UP001381693">
    <property type="component" value="Unassembled WGS sequence"/>
</dbReference>
<dbReference type="EMBL" id="JAXCGZ010018970">
    <property type="protein sequence ID" value="KAK7066967.1"/>
    <property type="molecule type" value="Genomic_DNA"/>
</dbReference>